<keyword evidence="1" id="KW-0812">Transmembrane</keyword>
<dbReference type="Proteomes" id="UP001144323">
    <property type="component" value="Unassembled WGS sequence"/>
</dbReference>
<dbReference type="InterPro" id="IPR009325">
    <property type="entry name" value="DUF983"/>
</dbReference>
<sequence>MAVTALPWPFSLKGEHKMSEEQVYPPAQVYIDGLLGRCPRCSKGHMIEGLLTVAPKCEVCGLDFSFADTGDGPAIFVMTIAGFIIVGLAWYIEVVYQPAYWIHALIFLPLSAIVCIGLLRPTKGLLIALQYFNKAEEGQRES</sequence>
<protein>
    <submittedName>
        <fullName evidence="2">Membrane protein</fullName>
    </submittedName>
</protein>
<comment type="caution">
    <text evidence="2">The sequence shown here is derived from an EMBL/GenBank/DDBJ whole genome shotgun (WGS) entry which is preliminary data.</text>
</comment>
<dbReference type="EMBL" id="BSEC01000001">
    <property type="protein sequence ID" value="GLI94446.1"/>
    <property type="molecule type" value="Genomic_DNA"/>
</dbReference>
<feature type="transmembrane region" description="Helical" evidence="1">
    <location>
        <begin position="98"/>
        <end position="119"/>
    </location>
</feature>
<gene>
    <name evidence="2" type="ORF">LMG27198_34380</name>
</gene>
<dbReference type="AlphaFoldDB" id="A0A9W6LTF7"/>
<keyword evidence="3" id="KW-1185">Reference proteome</keyword>
<evidence type="ECO:0000313" key="2">
    <source>
        <dbReference type="EMBL" id="GLI94446.1"/>
    </source>
</evidence>
<accession>A0A9W6LTF7</accession>
<evidence type="ECO:0000313" key="3">
    <source>
        <dbReference type="Proteomes" id="UP001144323"/>
    </source>
</evidence>
<proteinExistence type="predicted"/>
<name>A0A9W6LTF7_9HYPH</name>
<organism evidence="2 3">
    <name type="scientific">Methylocystis echinoides</name>
    <dbReference type="NCBI Taxonomy" id="29468"/>
    <lineage>
        <taxon>Bacteria</taxon>
        <taxon>Pseudomonadati</taxon>
        <taxon>Pseudomonadota</taxon>
        <taxon>Alphaproteobacteria</taxon>
        <taxon>Hyphomicrobiales</taxon>
        <taxon>Methylocystaceae</taxon>
        <taxon>Methylocystis</taxon>
    </lineage>
</organism>
<evidence type="ECO:0000256" key="1">
    <source>
        <dbReference type="SAM" id="Phobius"/>
    </source>
</evidence>
<keyword evidence="1" id="KW-0472">Membrane</keyword>
<reference evidence="2" key="1">
    <citation type="journal article" date="2023" name="Int. J. Syst. Evol. Microbiol.">
        <title>Methylocystis iwaonis sp. nov., a type II methane-oxidizing bacterium from surface soil of a rice paddy field in Japan, and emended description of the genus Methylocystis (ex Whittenbury et al. 1970) Bowman et al. 1993.</title>
        <authorList>
            <person name="Kaise H."/>
            <person name="Sawadogo J.B."/>
            <person name="Alam M.S."/>
            <person name="Ueno C."/>
            <person name="Dianou D."/>
            <person name="Shinjo R."/>
            <person name="Asakawa S."/>
        </authorList>
    </citation>
    <scope>NUCLEOTIDE SEQUENCE</scope>
    <source>
        <strain evidence="2">LMG27198</strain>
    </source>
</reference>
<keyword evidence="1" id="KW-1133">Transmembrane helix</keyword>
<feature type="transmembrane region" description="Helical" evidence="1">
    <location>
        <begin position="74"/>
        <end position="92"/>
    </location>
</feature>
<dbReference type="Pfam" id="PF06170">
    <property type="entry name" value="DUF983"/>
    <property type="match status" value="1"/>
</dbReference>